<sequence length="30" mass="3388">GGSMNNKVANEAKEFVKVMTQNEYITLNEK</sequence>
<organism evidence="1 2">
    <name type="scientific">Trifolium pratense</name>
    <name type="common">Red clover</name>
    <dbReference type="NCBI Taxonomy" id="57577"/>
    <lineage>
        <taxon>Eukaryota</taxon>
        <taxon>Viridiplantae</taxon>
        <taxon>Streptophyta</taxon>
        <taxon>Embryophyta</taxon>
        <taxon>Tracheophyta</taxon>
        <taxon>Spermatophyta</taxon>
        <taxon>Magnoliopsida</taxon>
        <taxon>eudicotyledons</taxon>
        <taxon>Gunneridae</taxon>
        <taxon>Pentapetalae</taxon>
        <taxon>rosids</taxon>
        <taxon>fabids</taxon>
        <taxon>Fabales</taxon>
        <taxon>Fabaceae</taxon>
        <taxon>Papilionoideae</taxon>
        <taxon>50 kb inversion clade</taxon>
        <taxon>NPAAA clade</taxon>
        <taxon>Hologalegina</taxon>
        <taxon>IRL clade</taxon>
        <taxon>Trifolieae</taxon>
        <taxon>Trifolium</taxon>
    </lineage>
</organism>
<evidence type="ECO:0000313" key="1">
    <source>
        <dbReference type="EMBL" id="PNX62514.1"/>
    </source>
</evidence>
<proteinExistence type="predicted"/>
<dbReference type="EMBL" id="ASHM01148418">
    <property type="protein sequence ID" value="PNX62514.1"/>
    <property type="molecule type" value="Genomic_DNA"/>
</dbReference>
<reference evidence="1 2" key="1">
    <citation type="journal article" date="2014" name="Am. J. Bot.">
        <title>Genome assembly and annotation for red clover (Trifolium pratense; Fabaceae).</title>
        <authorList>
            <person name="Istvanek J."/>
            <person name="Jaros M."/>
            <person name="Krenek A."/>
            <person name="Repkova J."/>
        </authorList>
    </citation>
    <scope>NUCLEOTIDE SEQUENCE [LARGE SCALE GENOMIC DNA]</scope>
    <source>
        <strain evidence="2">cv. Tatra</strain>
        <tissue evidence="1">Young leaves</tissue>
    </source>
</reference>
<evidence type="ECO:0000313" key="2">
    <source>
        <dbReference type="Proteomes" id="UP000236291"/>
    </source>
</evidence>
<accession>A0A2K3K8A5</accession>
<protein>
    <submittedName>
        <fullName evidence="1">Uncharacterized protein</fullName>
    </submittedName>
</protein>
<feature type="non-terminal residue" evidence="1">
    <location>
        <position position="1"/>
    </location>
</feature>
<gene>
    <name evidence="1" type="ORF">L195_g061182</name>
</gene>
<dbReference type="Proteomes" id="UP000236291">
    <property type="component" value="Unassembled WGS sequence"/>
</dbReference>
<comment type="caution">
    <text evidence="1">The sequence shown here is derived from an EMBL/GenBank/DDBJ whole genome shotgun (WGS) entry which is preliminary data.</text>
</comment>
<reference evidence="1 2" key="2">
    <citation type="journal article" date="2017" name="Front. Plant Sci.">
        <title>Gene Classification and Mining of Molecular Markers Useful in Red Clover (Trifolium pratense) Breeding.</title>
        <authorList>
            <person name="Istvanek J."/>
            <person name="Dluhosova J."/>
            <person name="Dluhos P."/>
            <person name="Patkova L."/>
            <person name="Nedelnik J."/>
            <person name="Repkova J."/>
        </authorList>
    </citation>
    <scope>NUCLEOTIDE SEQUENCE [LARGE SCALE GENOMIC DNA]</scope>
    <source>
        <strain evidence="2">cv. Tatra</strain>
        <tissue evidence="1">Young leaves</tissue>
    </source>
</reference>
<name>A0A2K3K8A5_TRIPR</name>
<dbReference type="AlphaFoldDB" id="A0A2K3K8A5"/>